<dbReference type="OrthoDB" id="2017576at2759"/>
<organism evidence="2 3">
    <name type="scientific">Spinacia oleracea</name>
    <name type="common">Spinach</name>
    <dbReference type="NCBI Taxonomy" id="3562"/>
    <lineage>
        <taxon>Eukaryota</taxon>
        <taxon>Viridiplantae</taxon>
        <taxon>Streptophyta</taxon>
        <taxon>Embryophyta</taxon>
        <taxon>Tracheophyta</taxon>
        <taxon>Spermatophyta</taxon>
        <taxon>Magnoliopsida</taxon>
        <taxon>eudicotyledons</taxon>
        <taxon>Gunneridae</taxon>
        <taxon>Pentapetalae</taxon>
        <taxon>Caryophyllales</taxon>
        <taxon>Chenopodiaceae</taxon>
        <taxon>Chenopodioideae</taxon>
        <taxon>Anserineae</taxon>
        <taxon>Spinacia</taxon>
    </lineage>
</organism>
<reference evidence="3" key="2">
    <citation type="submission" date="2025-08" db="UniProtKB">
        <authorList>
            <consortium name="RefSeq"/>
        </authorList>
    </citation>
    <scope>IDENTIFICATION</scope>
    <source>
        <tissue evidence="3">Leaf</tissue>
    </source>
</reference>
<dbReference type="AlphaFoldDB" id="A0A9R0HUD6"/>
<keyword evidence="2" id="KW-1185">Reference proteome</keyword>
<accession>A0A9R0HUD6</accession>
<feature type="domain" description="HAT C-terminal dimerisation" evidence="1">
    <location>
        <begin position="6"/>
        <end position="73"/>
    </location>
</feature>
<evidence type="ECO:0000313" key="3">
    <source>
        <dbReference type="RefSeq" id="XP_021837202.1"/>
    </source>
</evidence>
<dbReference type="InterPro" id="IPR008906">
    <property type="entry name" value="HATC_C_dom"/>
</dbReference>
<proteinExistence type="predicted"/>
<sequence>MEARDTEDPLSWWASYGSSTPLLQALAFKLMSQPASSSCCERNWSSLSNIQSIKRNRLFSSRAEALVYIHTNLRMIFKKKEEYKTGPSSYWDVGGDDLLVDNEYNEAFENLFLDDPDIEATFFNDEEEV</sequence>
<gene>
    <name evidence="3" type="primary">LOC110776942</name>
</gene>
<dbReference type="InterPro" id="IPR012337">
    <property type="entry name" value="RNaseH-like_sf"/>
</dbReference>
<dbReference type="GO" id="GO:0046983">
    <property type="term" value="F:protein dimerization activity"/>
    <property type="evidence" value="ECO:0007669"/>
    <property type="project" value="InterPro"/>
</dbReference>
<reference evidence="2" key="1">
    <citation type="journal article" date="2021" name="Nat. Commun.">
        <title>Genomic analyses provide insights into spinach domestication and the genetic basis of agronomic traits.</title>
        <authorList>
            <person name="Cai X."/>
            <person name="Sun X."/>
            <person name="Xu C."/>
            <person name="Sun H."/>
            <person name="Wang X."/>
            <person name="Ge C."/>
            <person name="Zhang Z."/>
            <person name="Wang Q."/>
            <person name="Fei Z."/>
            <person name="Jiao C."/>
            <person name="Wang Q."/>
        </authorList>
    </citation>
    <scope>NUCLEOTIDE SEQUENCE [LARGE SCALE GENOMIC DNA]</scope>
    <source>
        <strain evidence="2">cv. Varoflay</strain>
    </source>
</reference>
<evidence type="ECO:0000259" key="1">
    <source>
        <dbReference type="Pfam" id="PF05699"/>
    </source>
</evidence>
<protein>
    <recommendedName>
        <fullName evidence="1">HAT C-terminal dimerisation domain-containing protein</fullName>
    </recommendedName>
</protein>
<dbReference type="Proteomes" id="UP000813463">
    <property type="component" value="Chromosome 6"/>
</dbReference>
<dbReference type="Pfam" id="PF05699">
    <property type="entry name" value="Dimer_Tnp_hAT"/>
    <property type="match status" value="1"/>
</dbReference>
<evidence type="ECO:0000313" key="2">
    <source>
        <dbReference type="Proteomes" id="UP000813463"/>
    </source>
</evidence>
<dbReference type="SUPFAM" id="SSF53098">
    <property type="entry name" value="Ribonuclease H-like"/>
    <property type="match status" value="1"/>
</dbReference>
<dbReference type="KEGG" id="soe:110776942"/>
<name>A0A9R0HUD6_SPIOL</name>
<dbReference type="RefSeq" id="XP_021837202.1">
    <property type="nucleotide sequence ID" value="XM_021981510.2"/>
</dbReference>